<dbReference type="PROSITE" id="PS00061">
    <property type="entry name" value="ADH_SHORT"/>
    <property type="match status" value="1"/>
</dbReference>
<dbReference type="RefSeq" id="WP_085072936.1">
    <property type="nucleotide sequence ID" value="NZ_BLKU01000003.1"/>
</dbReference>
<reference evidence="5" key="3">
    <citation type="submission" date="2020-11" db="EMBL/GenBank/DDBJ databases">
        <title>Intraspecies plasmid and genomic variation of Mycobacterium kubicae revealed by the complete genome sequences of two clinical isolates.</title>
        <authorList>
            <person name="Hendrix J.R."/>
            <person name="Epperson L.E."/>
            <person name="Honda J.R."/>
            <person name="Strong M."/>
        </authorList>
    </citation>
    <scope>NUCLEOTIDE SEQUENCE</scope>
    <source>
        <strain evidence="5">JCM 13573</strain>
    </source>
</reference>
<evidence type="ECO:0000313" key="7">
    <source>
        <dbReference type="Proteomes" id="UP000663583"/>
    </source>
</evidence>
<dbReference type="AlphaFoldDB" id="A0AAX1JD38"/>
<dbReference type="PRINTS" id="PR00081">
    <property type="entry name" value="GDHRDH"/>
</dbReference>
<evidence type="ECO:0000313" key="5">
    <source>
        <dbReference type="EMBL" id="QPI39268.1"/>
    </source>
</evidence>
<dbReference type="Pfam" id="PF12680">
    <property type="entry name" value="SnoaL_2"/>
    <property type="match status" value="1"/>
</dbReference>
<dbReference type="Gene3D" id="3.10.450.50">
    <property type="match status" value="1"/>
</dbReference>
<accession>A0AAX1JD38</accession>
<sequence>MSKTQAATTVLVTGASSGVGLETALAYAGRGCRLVLAARGAVDLEDVAGQCREAGAAEVLTQPTDIGDPDQVHQLFDVAIRRFGQVDIVVQNAALAAFGRFVDVPAEVFDAVIRVNVLGAANVARSALQHFNERGQGQLVIVGSSLGQVAVPYLGVYVIGKFAVTALVRVLRQEHRRLPGVKVHGIYPSAVDTPIYARAANFFGQRAHVLPVNDSPAKVARRIVKATDSGRTAERQVGPANWPMLIAYRTLPRVFDVLVGPLMRVGSFAREPLAATSGNVFKKVEAVAHWPHNGEEDESMHTITEQFVTALNELHRNRDAGPLVDLFAADATLSKVGVPQTKSGKDGARAFWEQYRDGFDSIGAEFRQVTTSDSTSFLEWTSQGTLSNGNEFHYDGVSVLEGTDDAITSFRTYYDTAAFLAK</sequence>
<proteinExistence type="inferred from homology"/>
<dbReference type="InterPro" id="IPR002347">
    <property type="entry name" value="SDR_fam"/>
</dbReference>
<feature type="domain" description="Ketoreductase" evidence="3">
    <location>
        <begin position="8"/>
        <end position="155"/>
    </location>
</feature>
<gene>
    <name evidence="5" type="ORF">I2456_07290</name>
    <name evidence="4" type="ORF">MKUB_13160</name>
</gene>
<dbReference type="Proteomes" id="UP000663583">
    <property type="component" value="Chromosome"/>
</dbReference>
<dbReference type="InterPro" id="IPR036291">
    <property type="entry name" value="NAD(P)-bd_dom_sf"/>
</dbReference>
<evidence type="ECO:0000256" key="1">
    <source>
        <dbReference type="ARBA" id="ARBA00006484"/>
    </source>
</evidence>
<dbReference type="InterPro" id="IPR032710">
    <property type="entry name" value="NTF2-like_dom_sf"/>
</dbReference>
<dbReference type="InterPro" id="IPR057326">
    <property type="entry name" value="KR_dom"/>
</dbReference>
<dbReference type="EMBL" id="BLKU01000003">
    <property type="protein sequence ID" value="GFG63826.1"/>
    <property type="molecule type" value="Genomic_DNA"/>
</dbReference>
<evidence type="ECO:0000313" key="6">
    <source>
        <dbReference type="Proteomes" id="UP000465306"/>
    </source>
</evidence>
<dbReference type="Proteomes" id="UP000465306">
    <property type="component" value="Unassembled WGS sequence"/>
</dbReference>
<dbReference type="GO" id="GO:0016020">
    <property type="term" value="C:membrane"/>
    <property type="evidence" value="ECO:0007669"/>
    <property type="project" value="TreeGrafter"/>
</dbReference>
<reference evidence="4 6" key="1">
    <citation type="journal article" date="2019" name="Emerg. Microbes Infect.">
        <title>Comprehensive subspecies identification of 175 nontuberculous mycobacteria species based on 7547 genomic profiles.</title>
        <authorList>
            <person name="Matsumoto Y."/>
            <person name="Kinjo T."/>
            <person name="Motooka D."/>
            <person name="Nabeya D."/>
            <person name="Jung N."/>
            <person name="Uechi K."/>
            <person name="Horii T."/>
            <person name="Iida T."/>
            <person name="Fujita J."/>
            <person name="Nakamura S."/>
        </authorList>
    </citation>
    <scope>NUCLEOTIDE SEQUENCE [LARGE SCALE GENOMIC DNA]</scope>
    <source>
        <strain evidence="4 6">JCM 13573</strain>
    </source>
</reference>
<dbReference type="PANTHER" id="PTHR44196:SF1">
    <property type="entry name" value="DEHYDROGENASE_REDUCTASE SDR FAMILY MEMBER 7B"/>
    <property type="match status" value="1"/>
</dbReference>
<keyword evidence="2" id="KW-0560">Oxidoreductase</keyword>
<dbReference type="EMBL" id="CP065047">
    <property type="protein sequence ID" value="QPI39268.1"/>
    <property type="molecule type" value="Genomic_DNA"/>
</dbReference>
<dbReference type="Pfam" id="PF00106">
    <property type="entry name" value="adh_short"/>
    <property type="match status" value="1"/>
</dbReference>
<dbReference type="KEGG" id="mku:I2456_07290"/>
<dbReference type="Gene3D" id="3.40.50.720">
    <property type="entry name" value="NAD(P)-binding Rossmann-like Domain"/>
    <property type="match status" value="1"/>
</dbReference>
<dbReference type="InterPro" id="IPR037401">
    <property type="entry name" value="SnoaL-like"/>
</dbReference>
<reference evidence="4" key="2">
    <citation type="submission" date="2020-02" db="EMBL/GenBank/DDBJ databases">
        <authorList>
            <person name="Matsumoto Y."/>
            <person name="Kinjo T."/>
            <person name="Motooka D."/>
            <person name="Nabeya D."/>
            <person name="Jung N."/>
            <person name="Uechi K."/>
            <person name="Horii T."/>
            <person name="Iida T."/>
            <person name="Fujita J."/>
            <person name="Nakamura S."/>
        </authorList>
    </citation>
    <scope>NUCLEOTIDE SEQUENCE</scope>
    <source>
        <strain evidence="4">JCM 13573</strain>
    </source>
</reference>
<dbReference type="SUPFAM" id="SSF51735">
    <property type="entry name" value="NAD(P)-binding Rossmann-fold domains"/>
    <property type="match status" value="1"/>
</dbReference>
<protein>
    <submittedName>
        <fullName evidence="5">SDR family NAD(P)-dependent oxidoreductase</fullName>
    </submittedName>
</protein>
<keyword evidence="6" id="KW-1185">Reference proteome</keyword>
<evidence type="ECO:0000256" key="2">
    <source>
        <dbReference type="ARBA" id="ARBA00023002"/>
    </source>
</evidence>
<dbReference type="SMART" id="SM00822">
    <property type="entry name" value="PKS_KR"/>
    <property type="match status" value="1"/>
</dbReference>
<evidence type="ECO:0000313" key="4">
    <source>
        <dbReference type="EMBL" id="GFG63826.1"/>
    </source>
</evidence>
<dbReference type="SUPFAM" id="SSF54427">
    <property type="entry name" value="NTF2-like"/>
    <property type="match status" value="1"/>
</dbReference>
<dbReference type="PANTHER" id="PTHR44196">
    <property type="entry name" value="DEHYDROGENASE/REDUCTASE SDR FAMILY MEMBER 7B"/>
    <property type="match status" value="1"/>
</dbReference>
<organism evidence="5 7">
    <name type="scientific">Mycobacterium kubicae</name>
    <dbReference type="NCBI Taxonomy" id="120959"/>
    <lineage>
        <taxon>Bacteria</taxon>
        <taxon>Bacillati</taxon>
        <taxon>Actinomycetota</taxon>
        <taxon>Actinomycetes</taxon>
        <taxon>Mycobacteriales</taxon>
        <taxon>Mycobacteriaceae</taxon>
        <taxon>Mycobacterium</taxon>
        <taxon>Mycobacterium simiae complex</taxon>
    </lineage>
</organism>
<name>A0AAX1JD38_9MYCO</name>
<comment type="similarity">
    <text evidence="1">Belongs to the short-chain dehydrogenases/reductases (SDR) family.</text>
</comment>
<dbReference type="InterPro" id="IPR020904">
    <property type="entry name" value="Sc_DH/Rdtase_CS"/>
</dbReference>
<evidence type="ECO:0000259" key="3">
    <source>
        <dbReference type="SMART" id="SM00822"/>
    </source>
</evidence>
<dbReference type="GO" id="GO:0016491">
    <property type="term" value="F:oxidoreductase activity"/>
    <property type="evidence" value="ECO:0007669"/>
    <property type="project" value="UniProtKB-KW"/>
</dbReference>